<protein>
    <submittedName>
        <fullName evidence="1">Uncharacterized protein</fullName>
    </submittedName>
</protein>
<dbReference type="Proteomes" id="UP000276133">
    <property type="component" value="Unassembled WGS sequence"/>
</dbReference>
<evidence type="ECO:0000313" key="1">
    <source>
        <dbReference type="EMBL" id="RNA00238.1"/>
    </source>
</evidence>
<evidence type="ECO:0000313" key="2">
    <source>
        <dbReference type="Proteomes" id="UP000276133"/>
    </source>
</evidence>
<keyword evidence="2" id="KW-1185">Reference proteome</keyword>
<gene>
    <name evidence="1" type="ORF">BpHYR1_022010</name>
</gene>
<organism evidence="1 2">
    <name type="scientific">Brachionus plicatilis</name>
    <name type="common">Marine rotifer</name>
    <name type="synonym">Brachionus muelleri</name>
    <dbReference type="NCBI Taxonomy" id="10195"/>
    <lineage>
        <taxon>Eukaryota</taxon>
        <taxon>Metazoa</taxon>
        <taxon>Spiralia</taxon>
        <taxon>Gnathifera</taxon>
        <taxon>Rotifera</taxon>
        <taxon>Eurotatoria</taxon>
        <taxon>Monogononta</taxon>
        <taxon>Pseudotrocha</taxon>
        <taxon>Ploima</taxon>
        <taxon>Brachionidae</taxon>
        <taxon>Brachionus</taxon>
    </lineage>
</organism>
<name>A0A3M7PNL2_BRAPC</name>
<dbReference type="AlphaFoldDB" id="A0A3M7PNL2"/>
<dbReference type="EMBL" id="REGN01009851">
    <property type="protein sequence ID" value="RNA00238.1"/>
    <property type="molecule type" value="Genomic_DNA"/>
</dbReference>
<accession>A0A3M7PNL2</accession>
<comment type="caution">
    <text evidence="1">The sequence shown here is derived from an EMBL/GenBank/DDBJ whole genome shotgun (WGS) entry which is preliminary data.</text>
</comment>
<sequence length="106" mass="12290">MSTNSTTPKTHEIMVYSNKIALETSKNYIGLQIISRNNKFFFLIILPKYTNFDLKKSFDGACRKLLDSEFACSNTVYLHCNKINRIEMKNSLLVLSLKELALIWIH</sequence>
<proteinExistence type="predicted"/>
<reference evidence="1 2" key="1">
    <citation type="journal article" date="2018" name="Sci. Rep.">
        <title>Genomic signatures of local adaptation to the degree of environmental predictability in rotifers.</title>
        <authorList>
            <person name="Franch-Gras L."/>
            <person name="Hahn C."/>
            <person name="Garcia-Roger E.M."/>
            <person name="Carmona M.J."/>
            <person name="Serra M."/>
            <person name="Gomez A."/>
        </authorList>
    </citation>
    <scope>NUCLEOTIDE SEQUENCE [LARGE SCALE GENOMIC DNA]</scope>
    <source>
        <strain evidence="1">HYR1</strain>
    </source>
</reference>